<dbReference type="InterPro" id="IPR028018">
    <property type="entry name" value="DUF4646"/>
</dbReference>
<sequence>MILTDDSEKAQLEASFEHDSSSLSSSSLSPQSPYPSLSLSSRTTLSQASSSASASGPSRLRPPPSPQSWAQYPGGHAAASDSALPLPYPPPSPSGASSLLPPPSPGRAHGRAHSHSAVHLPPIPVYGAIQPASFTRPVNPSGMSKHIPFAPMFLLAEQNSLKQGFPVAPPPSSNTPHPFEVYDVSEADWREFLDQMRAVARLSPEEKRAARAVPIVCIIPFVNVLVATAIKHHMRSKKPEFVGLLVDKWNHHFFHPRSLEVILMCGQTRLSGQSDTPVPGLHTPRTVRFTAPPLPGGGNGGDGDGSKTWRLFVVGLGSSQGDS</sequence>
<protein>
    <submittedName>
        <fullName evidence="2">Uncharacterized protein</fullName>
    </submittedName>
</protein>
<evidence type="ECO:0000313" key="2">
    <source>
        <dbReference type="EMBL" id="GAT60544.1"/>
    </source>
</evidence>
<evidence type="ECO:0000256" key="1">
    <source>
        <dbReference type="SAM" id="MobiDB-lite"/>
    </source>
</evidence>
<proteinExistence type="predicted"/>
<name>A0ABQ0MB62_MYCCL</name>
<dbReference type="Proteomes" id="UP000815677">
    <property type="component" value="Unassembled WGS sequence"/>
</dbReference>
<dbReference type="Pfam" id="PF15496">
    <property type="entry name" value="DUF4646"/>
    <property type="match status" value="1"/>
</dbReference>
<feature type="compositionally biased region" description="Basic and acidic residues" evidence="1">
    <location>
        <begin position="1"/>
        <end position="20"/>
    </location>
</feature>
<accession>A0ABQ0MB62</accession>
<reference evidence="2" key="1">
    <citation type="submission" date="2014-09" db="EMBL/GenBank/DDBJ databases">
        <title>Genome sequence of the luminous mushroom Mycena chlorophos for searching fungal bioluminescence genes.</title>
        <authorList>
            <person name="Tanaka Y."/>
            <person name="Kasuga D."/>
            <person name="Oba Y."/>
            <person name="Hase S."/>
            <person name="Sato K."/>
            <person name="Oba Y."/>
            <person name="Sakakibara Y."/>
        </authorList>
    </citation>
    <scope>NUCLEOTIDE SEQUENCE</scope>
</reference>
<gene>
    <name evidence="2" type="ORF">MCHLO_16672</name>
</gene>
<feature type="compositionally biased region" description="Low complexity" evidence="1">
    <location>
        <begin position="21"/>
        <end position="59"/>
    </location>
</feature>
<evidence type="ECO:0000313" key="3">
    <source>
        <dbReference type="Proteomes" id="UP000815677"/>
    </source>
</evidence>
<feature type="region of interest" description="Disordered" evidence="1">
    <location>
        <begin position="1"/>
        <end position="115"/>
    </location>
</feature>
<dbReference type="EMBL" id="DF849957">
    <property type="protein sequence ID" value="GAT60544.1"/>
    <property type="molecule type" value="Genomic_DNA"/>
</dbReference>
<feature type="region of interest" description="Disordered" evidence="1">
    <location>
        <begin position="274"/>
        <end position="306"/>
    </location>
</feature>
<keyword evidence="3" id="KW-1185">Reference proteome</keyword>
<organism evidence="2 3">
    <name type="scientific">Mycena chlorophos</name>
    <name type="common">Agaric fungus</name>
    <name type="synonym">Agaricus chlorophos</name>
    <dbReference type="NCBI Taxonomy" id="658473"/>
    <lineage>
        <taxon>Eukaryota</taxon>
        <taxon>Fungi</taxon>
        <taxon>Dikarya</taxon>
        <taxon>Basidiomycota</taxon>
        <taxon>Agaricomycotina</taxon>
        <taxon>Agaricomycetes</taxon>
        <taxon>Agaricomycetidae</taxon>
        <taxon>Agaricales</taxon>
        <taxon>Marasmiineae</taxon>
        <taxon>Mycenaceae</taxon>
        <taxon>Mycena</taxon>
    </lineage>
</organism>